<evidence type="ECO:0000256" key="3">
    <source>
        <dbReference type="ARBA" id="ARBA00022676"/>
    </source>
</evidence>
<evidence type="ECO:0000256" key="1">
    <source>
        <dbReference type="ARBA" id="ARBA00009400"/>
    </source>
</evidence>
<dbReference type="GO" id="GO:0034213">
    <property type="term" value="P:quinolinate catabolic process"/>
    <property type="evidence" value="ECO:0007669"/>
    <property type="project" value="TreeGrafter"/>
</dbReference>
<comment type="similarity">
    <text evidence="1 5">Belongs to the NadC/ModD family.</text>
</comment>
<dbReference type="Gene3D" id="3.90.1170.20">
    <property type="entry name" value="Quinolinate phosphoribosyl transferase, N-terminal domain"/>
    <property type="match status" value="1"/>
</dbReference>
<dbReference type="InterPro" id="IPR037128">
    <property type="entry name" value="Quinolinate_PRibosylTase_N_sf"/>
</dbReference>
<dbReference type="InterPro" id="IPR036068">
    <property type="entry name" value="Nicotinate_pribotase-like_C"/>
</dbReference>
<evidence type="ECO:0000313" key="9">
    <source>
        <dbReference type="Proteomes" id="UP000183812"/>
    </source>
</evidence>
<dbReference type="Pfam" id="PF01729">
    <property type="entry name" value="QRPTase_C"/>
    <property type="match status" value="1"/>
</dbReference>
<evidence type="ECO:0000259" key="6">
    <source>
        <dbReference type="Pfam" id="PF01729"/>
    </source>
</evidence>
<dbReference type="GO" id="GO:0004514">
    <property type="term" value="F:nicotinate-nucleotide diphosphorylase (carboxylating) activity"/>
    <property type="evidence" value="ECO:0007669"/>
    <property type="project" value="InterPro"/>
</dbReference>
<dbReference type="FunFam" id="3.20.20.70:FF:000030">
    <property type="entry name" value="Nicotinate-nucleotide pyrophosphorylase, carboxylating"/>
    <property type="match status" value="1"/>
</dbReference>
<evidence type="ECO:0000313" key="8">
    <source>
        <dbReference type="EMBL" id="SDE71270.1"/>
    </source>
</evidence>
<name>A0A1G7F5U0_RHOCA</name>
<protein>
    <recommendedName>
        <fullName evidence="2">Putative pyrophosphorylase ModD</fullName>
    </recommendedName>
</protein>
<dbReference type="NCBIfam" id="TIGR01334">
    <property type="entry name" value="modD"/>
    <property type="match status" value="1"/>
</dbReference>
<dbReference type="InterPro" id="IPR027277">
    <property type="entry name" value="NadC/ModD"/>
</dbReference>
<dbReference type="EMBL" id="FNAY01000003">
    <property type="protein sequence ID" value="SDE71270.1"/>
    <property type="molecule type" value="Genomic_DNA"/>
</dbReference>
<proteinExistence type="inferred from homology"/>
<dbReference type="PIRSF" id="PIRSF006250">
    <property type="entry name" value="NadC_ModD"/>
    <property type="match status" value="1"/>
</dbReference>
<keyword evidence="3 5" id="KW-0328">Glycosyltransferase</keyword>
<keyword evidence="4 5" id="KW-0808">Transferase</keyword>
<organism evidence="8 9">
    <name type="scientific">Rhodobacter capsulatus</name>
    <name type="common">Rhodopseudomonas capsulata</name>
    <dbReference type="NCBI Taxonomy" id="1061"/>
    <lineage>
        <taxon>Bacteria</taxon>
        <taxon>Pseudomonadati</taxon>
        <taxon>Pseudomonadota</taxon>
        <taxon>Alphaproteobacteria</taxon>
        <taxon>Rhodobacterales</taxon>
        <taxon>Rhodobacter group</taxon>
        <taxon>Rhodobacter</taxon>
    </lineage>
</organism>
<evidence type="ECO:0000256" key="4">
    <source>
        <dbReference type="ARBA" id="ARBA00022679"/>
    </source>
</evidence>
<feature type="domain" description="Quinolinate phosphoribosyl transferase N-terminal" evidence="7">
    <location>
        <begin position="21"/>
        <end position="104"/>
    </location>
</feature>
<evidence type="ECO:0000259" key="7">
    <source>
        <dbReference type="Pfam" id="PF02749"/>
    </source>
</evidence>
<feature type="domain" description="Quinolinate phosphoribosyl transferase C-terminal" evidence="6">
    <location>
        <begin position="107"/>
        <end position="271"/>
    </location>
</feature>
<dbReference type="GO" id="GO:0009435">
    <property type="term" value="P:NAD+ biosynthetic process"/>
    <property type="evidence" value="ECO:0007669"/>
    <property type="project" value="InterPro"/>
</dbReference>
<dbReference type="PANTHER" id="PTHR32179:SF4">
    <property type="entry name" value="PYROPHOSPHORYLASE MODD-RELATED"/>
    <property type="match status" value="1"/>
</dbReference>
<sequence length="279" mass="28493">MFLIDDTALMVLIREDVPAGDLTTRSLGLAAEAGELTMRARGAMTVACSEEAVRILQLLGAEAWIATASGRQVEGGEMLLFARGQVEALLAGWKVAQNLIEWASGLASSATAIVAAARAMNPAVTVACTRKSVPGTRALSLRAVTVGGATVHRTGLSDSVLLFAEHRAFGGDDALASQIARLRAICPERKVVVEVADVAEALAAAQAGAEVLQLEKFPPAQVAEVVAGLPADWRGHVAAAGGITAANAAAYAAAGAQVLVTSAPFTAPPRDVAVWIGPA</sequence>
<evidence type="ECO:0000256" key="2">
    <source>
        <dbReference type="ARBA" id="ARBA00019205"/>
    </source>
</evidence>
<dbReference type="AlphaFoldDB" id="A0A1G7F5U0"/>
<dbReference type="Gene3D" id="3.20.20.70">
    <property type="entry name" value="Aldolase class I"/>
    <property type="match status" value="1"/>
</dbReference>
<dbReference type="InterPro" id="IPR013785">
    <property type="entry name" value="Aldolase_TIM"/>
</dbReference>
<dbReference type="InterPro" id="IPR006242">
    <property type="entry name" value="ModD"/>
</dbReference>
<dbReference type="Pfam" id="PF02749">
    <property type="entry name" value="QRPTase_N"/>
    <property type="match status" value="1"/>
</dbReference>
<dbReference type="OrthoDB" id="8216773at2"/>
<reference evidence="8 9" key="1">
    <citation type="submission" date="2016-10" db="EMBL/GenBank/DDBJ databases">
        <authorList>
            <person name="de Groot N.N."/>
        </authorList>
    </citation>
    <scope>NUCLEOTIDE SEQUENCE [LARGE SCALE GENOMIC DNA]</scope>
    <source>
        <strain evidence="9">DSM 938 / 37b4</strain>
    </source>
</reference>
<dbReference type="Proteomes" id="UP000183812">
    <property type="component" value="Unassembled WGS sequence"/>
</dbReference>
<dbReference type="InterPro" id="IPR002638">
    <property type="entry name" value="Quinolinate_PRibosylTrfase_C"/>
</dbReference>
<dbReference type="GO" id="GO:0005737">
    <property type="term" value="C:cytoplasm"/>
    <property type="evidence" value="ECO:0007669"/>
    <property type="project" value="TreeGrafter"/>
</dbReference>
<dbReference type="RefSeq" id="WP_074552959.1">
    <property type="nucleotide sequence ID" value="NZ_CP119563.1"/>
</dbReference>
<evidence type="ECO:0000256" key="5">
    <source>
        <dbReference type="PIRNR" id="PIRNR006250"/>
    </source>
</evidence>
<dbReference type="PANTHER" id="PTHR32179">
    <property type="entry name" value="NICOTINATE-NUCLEOTIDE PYROPHOSPHORYLASE [CARBOXYLATING]"/>
    <property type="match status" value="1"/>
</dbReference>
<dbReference type="InterPro" id="IPR022412">
    <property type="entry name" value="Quinolinate_PRibosylTrfase_N"/>
</dbReference>
<gene>
    <name evidence="8" type="ORF">SAMN04244550_00872</name>
</gene>
<dbReference type="SUPFAM" id="SSF51690">
    <property type="entry name" value="Nicotinate/Quinolinate PRTase C-terminal domain-like"/>
    <property type="match status" value="1"/>
</dbReference>
<dbReference type="SUPFAM" id="SSF54675">
    <property type="entry name" value="Nicotinate/Quinolinate PRTase N-terminal domain-like"/>
    <property type="match status" value="1"/>
</dbReference>
<accession>A0A1G7F5U0</accession>